<keyword evidence="6 8" id="KW-1133">Transmembrane helix</keyword>
<keyword evidence="4" id="KW-1003">Cell membrane</keyword>
<comment type="caution">
    <text evidence="8">Lacks conserved residue(s) required for the propagation of feature annotation.</text>
</comment>
<feature type="transmembrane region" description="Helical" evidence="8">
    <location>
        <begin position="333"/>
        <end position="360"/>
    </location>
</feature>
<dbReference type="PANTHER" id="PTHR23502">
    <property type="entry name" value="MAJOR FACILITATOR SUPERFAMILY"/>
    <property type="match status" value="1"/>
</dbReference>
<comment type="subcellular location">
    <subcellularLocation>
        <location evidence="8">Cell inner membrane</location>
        <topology evidence="8">Multi-pass membrane protein</topology>
    </subcellularLocation>
    <subcellularLocation>
        <location evidence="1">Cell membrane</location>
        <topology evidence="1">Multi-pass membrane protein</topology>
    </subcellularLocation>
</comment>
<reference evidence="10 11" key="1">
    <citation type="submission" date="2020-11" db="EMBL/GenBank/DDBJ databases">
        <authorList>
            <person name="Lassalle F."/>
        </authorList>
    </citation>
    <scope>NUCLEOTIDE SEQUENCE [LARGE SCALE GENOMIC DNA]</scope>
    <source>
        <strain evidence="10 11">JC140</strain>
    </source>
</reference>
<evidence type="ECO:0000259" key="9">
    <source>
        <dbReference type="PROSITE" id="PS50850"/>
    </source>
</evidence>
<evidence type="ECO:0000256" key="5">
    <source>
        <dbReference type="ARBA" id="ARBA00022692"/>
    </source>
</evidence>
<dbReference type="NCBIfam" id="TIGR00710">
    <property type="entry name" value="efflux_Bcr_CflA"/>
    <property type="match status" value="1"/>
</dbReference>
<feature type="transmembrane region" description="Helical" evidence="8">
    <location>
        <begin position="235"/>
        <end position="259"/>
    </location>
</feature>
<dbReference type="PRINTS" id="PR01036">
    <property type="entry name" value="TCRTETB"/>
</dbReference>
<evidence type="ECO:0000256" key="4">
    <source>
        <dbReference type="ARBA" id="ARBA00022475"/>
    </source>
</evidence>
<dbReference type="PANTHER" id="PTHR23502:SF132">
    <property type="entry name" value="POLYAMINE TRANSPORTER 2-RELATED"/>
    <property type="match status" value="1"/>
</dbReference>
<evidence type="ECO:0000256" key="7">
    <source>
        <dbReference type="ARBA" id="ARBA00023136"/>
    </source>
</evidence>
<dbReference type="Pfam" id="PF07690">
    <property type="entry name" value="MFS_1"/>
    <property type="match status" value="1"/>
</dbReference>
<comment type="caution">
    <text evidence="10">The sequence shown here is derived from an EMBL/GenBank/DDBJ whole genome shotgun (WGS) entry which is preliminary data.</text>
</comment>
<dbReference type="SUPFAM" id="SSF103473">
    <property type="entry name" value="MFS general substrate transporter"/>
    <property type="match status" value="1"/>
</dbReference>
<dbReference type="Gene3D" id="1.20.1720.10">
    <property type="entry name" value="Multidrug resistance protein D"/>
    <property type="match status" value="1"/>
</dbReference>
<dbReference type="InterPro" id="IPR036259">
    <property type="entry name" value="MFS_trans_sf"/>
</dbReference>
<dbReference type="InterPro" id="IPR011701">
    <property type="entry name" value="MFS"/>
</dbReference>
<feature type="transmembrane region" description="Helical" evidence="8">
    <location>
        <begin position="74"/>
        <end position="95"/>
    </location>
</feature>
<evidence type="ECO:0000256" key="8">
    <source>
        <dbReference type="RuleBase" id="RU365088"/>
    </source>
</evidence>
<keyword evidence="8" id="KW-0997">Cell inner membrane</keyword>
<evidence type="ECO:0000256" key="3">
    <source>
        <dbReference type="ARBA" id="ARBA00022448"/>
    </source>
</evidence>
<feature type="transmembrane region" description="Helical" evidence="8">
    <location>
        <begin position="211"/>
        <end position="229"/>
    </location>
</feature>
<feature type="transmembrane region" description="Helical" evidence="8">
    <location>
        <begin position="101"/>
        <end position="119"/>
    </location>
</feature>
<feature type="transmembrane region" description="Helical" evidence="8">
    <location>
        <begin position="131"/>
        <end position="153"/>
    </location>
</feature>
<feature type="domain" description="Major facilitator superfamily (MFS) profile" evidence="9">
    <location>
        <begin position="6"/>
        <end position="390"/>
    </location>
</feature>
<feature type="transmembrane region" description="Helical" evidence="8">
    <location>
        <begin position="366"/>
        <end position="387"/>
    </location>
</feature>
<dbReference type="EMBL" id="CABFWF030000013">
    <property type="protein sequence ID" value="CAD7045116.1"/>
    <property type="molecule type" value="Genomic_DNA"/>
</dbReference>
<sequence length="401" mass="43116">MSKVEFIALMAMLMALNALAIDIMLPGLQEIGAALGVENENHRQYVVSAYLFGFGFAQLAYGPISDRFGRRRPMLVGLAIYVISSLAVVAVPSFAGLLVLRFIQGIGSAAMRVITISIVRDIYGGRAMAEVMSLIMMVFMVIPVVAPGAGQIILFFGEWHLIFAFMAVIAAAVGIWMYVRLPETLHPEDVRPFTVNSVLGGFRIVLTNRVALCYTIASMFIFGALFGFINSAQQVYVGIYGLGAWFAAAFAAVAVFMAFSSFVNARLVGRFGMRRLSHASLLGFMGITFLWLLVQVFGPQPMPFPLFLAFFALAMFQFGWIGSNFNSLAMEPLGHVAGTASSVLGFMGTIGGGVIGAMIGQAFDGTALPMVAGFFTVSVIGLVFVLIGEKGRLFHAQNAPV</sequence>
<evidence type="ECO:0000256" key="2">
    <source>
        <dbReference type="ARBA" id="ARBA00006236"/>
    </source>
</evidence>
<evidence type="ECO:0000313" key="10">
    <source>
        <dbReference type="EMBL" id="CAD7045116.1"/>
    </source>
</evidence>
<keyword evidence="7 8" id="KW-0472">Membrane</keyword>
<proteinExistence type="inferred from homology"/>
<evidence type="ECO:0000256" key="1">
    <source>
        <dbReference type="ARBA" id="ARBA00004651"/>
    </source>
</evidence>
<feature type="transmembrane region" description="Helical" evidence="8">
    <location>
        <begin position="159"/>
        <end position="179"/>
    </location>
</feature>
<name>A0ABN7JSM4_9HYPH</name>
<dbReference type="InterPro" id="IPR020846">
    <property type="entry name" value="MFS_dom"/>
</dbReference>
<feature type="transmembrane region" description="Helical" evidence="8">
    <location>
        <begin position="279"/>
        <end position="298"/>
    </location>
</feature>
<dbReference type="InterPro" id="IPR004812">
    <property type="entry name" value="Efflux_drug-R_Bcr/CmlA"/>
</dbReference>
<keyword evidence="3 8" id="KW-0813">Transport</keyword>
<dbReference type="CDD" id="cd17320">
    <property type="entry name" value="MFS_MdfA_MDR_like"/>
    <property type="match status" value="1"/>
</dbReference>
<organism evidence="10 11">
    <name type="scientific">Pseudorhizobium endolithicum</name>
    <dbReference type="NCBI Taxonomy" id="1191678"/>
    <lineage>
        <taxon>Bacteria</taxon>
        <taxon>Pseudomonadati</taxon>
        <taxon>Pseudomonadota</taxon>
        <taxon>Alphaproteobacteria</taxon>
        <taxon>Hyphomicrobiales</taxon>
        <taxon>Rhizobiaceae</taxon>
        <taxon>Rhizobium/Agrobacterium group</taxon>
        <taxon>Pseudorhizobium</taxon>
    </lineage>
</organism>
<evidence type="ECO:0000313" key="11">
    <source>
        <dbReference type="Proteomes" id="UP000606921"/>
    </source>
</evidence>
<evidence type="ECO:0000256" key="6">
    <source>
        <dbReference type="ARBA" id="ARBA00022989"/>
    </source>
</evidence>
<accession>A0ABN7JSM4</accession>
<keyword evidence="11" id="KW-1185">Reference proteome</keyword>
<dbReference type="RefSeq" id="WP_142522861.1">
    <property type="nucleotide sequence ID" value="NZ_CABFWF030000013.1"/>
</dbReference>
<dbReference type="PROSITE" id="PS50850">
    <property type="entry name" value="MFS"/>
    <property type="match status" value="1"/>
</dbReference>
<keyword evidence="5 8" id="KW-0812">Transmembrane</keyword>
<comment type="similarity">
    <text evidence="2 8">Belongs to the major facilitator superfamily. Bcr/CmlA family.</text>
</comment>
<protein>
    <recommendedName>
        <fullName evidence="8">Bcr/CflA family efflux transporter</fullName>
    </recommendedName>
</protein>
<dbReference type="Proteomes" id="UP000606921">
    <property type="component" value="Unassembled WGS sequence"/>
</dbReference>
<gene>
    <name evidence="10" type="ORF">REJC140_03920</name>
</gene>
<feature type="transmembrane region" description="Helical" evidence="8">
    <location>
        <begin position="304"/>
        <end position="321"/>
    </location>
</feature>
<feature type="transmembrane region" description="Helical" evidence="8">
    <location>
        <begin position="44"/>
        <end position="62"/>
    </location>
</feature>